<dbReference type="AlphaFoldDB" id="A0A386HTW4"/>
<gene>
    <name evidence="1" type="ORF">D6B99_15770</name>
</gene>
<dbReference type="KEGG" id="ark:D6B99_15770"/>
<organism evidence="1 2">
    <name type="scientific">Arachidicoccus soli</name>
    <dbReference type="NCBI Taxonomy" id="2341117"/>
    <lineage>
        <taxon>Bacteria</taxon>
        <taxon>Pseudomonadati</taxon>
        <taxon>Bacteroidota</taxon>
        <taxon>Chitinophagia</taxon>
        <taxon>Chitinophagales</taxon>
        <taxon>Chitinophagaceae</taxon>
        <taxon>Arachidicoccus</taxon>
    </lineage>
</organism>
<proteinExistence type="predicted"/>
<keyword evidence="2" id="KW-1185">Reference proteome</keyword>
<dbReference type="Proteomes" id="UP000266118">
    <property type="component" value="Chromosome"/>
</dbReference>
<protein>
    <submittedName>
        <fullName evidence="1">Uncharacterized protein</fullName>
    </submittedName>
</protein>
<sequence>MYGTYIFPINCNPIVPQPLFNPFIESVKIPEKNIQKNYFDGPLIQKLFINRKCKGVLNPAYMSVYNNSRFDLQIILDFQCNQSMKNFWFLK</sequence>
<name>A0A386HTW4_9BACT</name>
<dbReference type="EMBL" id="CP032489">
    <property type="protein sequence ID" value="AYD48941.1"/>
    <property type="molecule type" value="Genomic_DNA"/>
</dbReference>
<reference evidence="1 2" key="1">
    <citation type="submission" date="2018-09" db="EMBL/GenBank/DDBJ databases">
        <title>Arachidicoccus sp. nov., a bacterium isolated from soil.</title>
        <authorList>
            <person name="Weon H.-Y."/>
            <person name="Kwon S.-W."/>
            <person name="Lee S.A."/>
        </authorList>
    </citation>
    <scope>NUCLEOTIDE SEQUENCE [LARGE SCALE GENOMIC DNA]</scope>
    <source>
        <strain evidence="1 2">KIS59-12</strain>
    </source>
</reference>
<evidence type="ECO:0000313" key="2">
    <source>
        <dbReference type="Proteomes" id="UP000266118"/>
    </source>
</evidence>
<accession>A0A386HTW4</accession>
<evidence type="ECO:0000313" key="1">
    <source>
        <dbReference type="EMBL" id="AYD48941.1"/>
    </source>
</evidence>